<comment type="caution">
    <text evidence="1">The sequence shown here is derived from an EMBL/GenBank/DDBJ whole genome shotgun (WGS) entry which is preliminary data.</text>
</comment>
<evidence type="ECO:0000313" key="2">
    <source>
        <dbReference type="Proteomes" id="UP001605990"/>
    </source>
</evidence>
<name>A0ABW7EEK9_STRRO</name>
<proteinExistence type="predicted"/>
<protein>
    <submittedName>
        <fullName evidence="1">Type I-E CRISPR-associated protein Cas7/Cse4/CasC</fullName>
    </submittedName>
</protein>
<organism evidence="1 2">
    <name type="scientific">Streptomyces rochei</name>
    <name type="common">Streptomyces parvullus</name>
    <dbReference type="NCBI Taxonomy" id="1928"/>
    <lineage>
        <taxon>Bacteria</taxon>
        <taxon>Bacillati</taxon>
        <taxon>Actinomycetota</taxon>
        <taxon>Actinomycetes</taxon>
        <taxon>Kitasatosporales</taxon>
        <taxon>Streptomycetaceae</taxon>
        <taxon>Streptomyces</taxon>
        <taxon>Streptomyces rochei group</taxon>
    </lineage>
</organism>
<dbReference type="EMBL" id="JBIENY010000549">
    <property type="protein sequence ID" value="MFG6301591.1"/>
    <property type="molecule type" value="Genomic_DNA"/>
</dbReference>
<keyword evidence="2" id="KW-1185">Reference proteome</keyword>
<feature type="non-terminal residue" evidence="1">
    <location>
        <position position="1"/>
    </location>
</feature>
<accession>A0ABW7EEK9</accession>
<gene>
    <name evidence="1" type="ORF">ACGU38_40330</name>
</gene>
<sequence length="80" mass="8345">GLASESVVRLADELQAVGETWGDKPLRTLATYTAEGDKITEVFGSSLPFPALLDSVDALVGQWLADGEIAPAETTKAGAR</sequence>
<dbReference type="Proteomes" id="UP001605990">
    <property type="component" value="Unassembled WGS sequence"/>
</dbReference>
<reference evidence="1 2" key="1">
    <citation type="submission" date="2024-10" db="EMBL/GenBank/DDBJ databases">
        <title>Draft genome assembly of a novel steroid transforming actinomycete isolated from African clawed frog Xenopus laevis.</title>
        <authorList>
            <person name="Bragin E."/>
            <person name="Kollerov V."/>
            <person name="Donova M.V."/>
        </authorList>
    </citation>
    <scope>NUCLEOTIDE SEQUENCE [LARGE SCALE GENOMIC DNA]</scope>
    <source>
        <strain evidence="1 2">MTOC-St3</strain>
    </source>
</reference>
<evidence type="ECO:0000313" key="1">
    <source>
        <dbReference type="EMBL" id="MFG6301591.1"/>
    </source>
</evidence>